<evidence type="ECO:0000256" key="9">
    <source>
        <dbReference type="PROSITE-ProRule" id="PRU01091"/>
    </source>
</evidence>
<dbReference type="InterPro" id="IPR001867">
    <property type="entry name" value="OmpR/PhoB-type_DNA-bd"/>
</dbReference>
<dbReference type="PROSITE" id="PS51755">
    <property type="entry name" value="OMPR_PHOB"/>
    <property type="match status" value="1"/>
</dbReference>
<dbReference type="Pfam" id="PF00072">
    <property type="entry name" value="Response_reg"/>
    <property type="match status" value="1"/>
</dbReference>
<feature type="modified residue" description="4-aspartylphosphate" evidence="8">
    <location>
        <position position="51"/>
    </location>
</feature>
<dbReference type="InterPro" id="IPR001789">
    <property type="entry name" value="Sig_transdc_resp-reg_receiver"/>
</dbReference>
<evidence type="ECO:0000259" key="10">
    <source>
        <dbReference type="PROSITE" id="PS50110"/>
    </source>
</evidence>
<comment type="function">
    <text evidence="7">May play the central regulatory role in sporulation. It may be an element of the effector pathway responsible for the activation of sporulation genes in response to nutritional stress. Spo0A may act in concert with spo0H (a sigma factor) to control the expression of some genes that are critical to the sporulation process.</text>
</comment>
<name>A0A0M6WFF4_9FIRM</name>
<dbReference type="InterPro" id="IPR016032">
    <property type="entry name" value="Sig_transdc_resp-reg_C-effctor"/>
</dbReference>
<dbReference type="CDD" id="cd00383">
    <property type="entry name" value="trans_reg_C"/>
    <property type="match status" value="1"/>
</dbReference>
<organism evidence="12 13">
    <name type="scientific">Agathobacter rectalis</name>
    <dbReference type="NCBI Taxonomy" id="39491"/>
    <lineage>
        <taxon>Bacteria</taxon>
        <taxon>Bacillati</taxon>
        <taxon>Bacillota</taxon>
        <taxon>Clostridia</taxon>
        <taxon>Lachnospirales</taxon>
        <taxon>Lachnospiraceae</taxon>
        <taxon>Agathobacter</taxon>
    </lineage>
</organism>
<dbReference type="GO" id="GO:0032993">
    <property type="term" value="C:protein-DNA complex"/>
    <property type="evidence" value="ECO:0007669"/>
    <property type="project" value="TreeGrafter"/>
</dbReference>
<dbReference type="FunFam" id="3.40.50.2300:FF:000001">
    <property type="entry name" value="DNA-binding response regulator PhoB"/>
    <property type="match status" value="1"/>
</dbReference>
<protein>
    <recommendedName>
        <fullName evidence="1">Stage 0 sporulation protein A homolog</fullName>
    </recommendedName>
</protein>
<dbReference type="Pfam" id="PF00486">
    <property type="entry name" value="Trans_reg_C"/>
    <property type="match status" value="1"/>
</dbReference>
<keyword evidence="13" id="KW-1185">Reference proteome</keyword>
<dbReference type="SUPFAM" id="SSF52172">
    <property type="entry name" value="CheY-like"/>
    <property type="match status" value="1"/>
</dbReference>
<evidence type="ECO:0000259" key="11">
    <source>
        <dbReference type="PROSITE" id="PS51755"/>
    </source>
</evidence>
<dbReference type="InterPro" id="IPR011006">
    <property type="entry name" value="CheY-like_superfamily"/>
</dbReference>
<keyword evidence="2 8" id="KW-0597">Phosphoprotein</keyword>
<accession>A0A0M6WFF4</accession>
<dbReference type="Proteomes" id="UP000049472">
    <property type="component" value="Unassembled WGS sequence"/>
</dbReference>
<dbReference type="GO" id="GO:0006355">
    <property type="term" value="P:regulation of DNA-templated transcription"/>
    <property type="evidence" value="ECO:0007669"/>
    <property type="project" value="InterPro"/>
</dbReference>
<dbReference type="InterPro" id="IPR036388">
    <property type="entry name" value="WH-like_DNA-bd_sf"/>
</dbReference>
<dbReference type="EMBL" id="CVRQ01000014">
    <property type="protein sequence ID" value="CRL35002.1"/>
    <property type="molecule type" value="Genomic_DNA"/>
</dbReference>
<dbReference type="GO" id="GO:0000156">
    <property type="term" value="F:phosphorelay response regulator activity"/>
    <property type="evidence" value="ECO:0007669"/>
    <property type="project" value="TreeGrafter"/>
</dbReference>
<dbReference type="Gene3D" id="1.10.10.10">
    <property type="entry name" value="Winged helix-like DNA-binding domain superfamily/Winged helix DNA-binding domain"/>
    <property type="match status" value="1"/>
</dbReference>
<evidence type="ECO:0000256" key="4">
    <source>
        <dbReference type="ARBA" id="ARBA00023015"/>
    </source>
</evidence>
<dbReference type="CDD" id="cd17574">
    <property type="entry name" value="REC_OmpR"/>
    <property type="match status" value="1"/>
</dbReference>
<reference evidence="13" key="1">
    <citation type="submission" date="2015-05" db="EMBL/GenBank/DDBJ databases">
        <authorList>
            <consortium name="Pathogen Informatics"/>
        </authorList>
    </citation>
    <scope>NUCLEOTIDE SEQUENCE [LARGE SCALE GENOMIC DNA]</scope>
    <source>
        <strain evidence="13">T1-815</strain>
    </source>
</reference>
<dbReference type="PROSITE" id="PS50110">
    <property type="entry name" value="RESPONSE_REGULATORY"/>
    <property type="match status" value="1"/>
</dbReference>
<dbReference type="Gene3D" id="3.40.50.2300">
    <property type="match status" value="1"/>
</dbReference>
<evidence type="ECO:0000256" key="2">
    <source>
        <dbReference type="ARBA" id="ARBA00022553"/>
    </source>
</evidence>
<dbReference type="SUPFAM" id="SSF46894">
    <property type="entry name" value="C-terminal effector domain of the bipartite response regulators"/>
    <property type="match status" value="1"/>
</dbReference>
<keyword evidence="4" id="KW-0805">Transcription regulation</keyword>
<dbReference type="GO" id="GO:0005829">
    <property type="term" value="C:cytosol"/>
    <property type="evidence" value="ECO:0007669"/>
    <property type="project" value="TreeGrafter"/>
</dbReference>
<keyword evidence="5 9" id="KW-0238">DNA-binding</keyword>
<dbReference type="FunFam" id="1.10.10.10:FF:000018">
    <property type="entry name" value="DNA-binding response regulator ResD"/>
    <property type="match status" value="1"/>
</dbReference>
<dbReference type="RefSeq" id="WP_055061358.1">
    <property type="nucleotide sequence ID" value="NZ_AP031452.1"/>
</dbReference>
<proteinExistence type="predicted"/>
<dbReference type="Gene3D" id="6.10.250.690">
    <property type="match status" value="1"/>
</dbReference>
<feature type="DNA-binding region" description="OmpR/PhoB-type" evidence="9">
    <location>
        <begin position="132"/>
        <end position="232"/>
    </location>
</feature>
<evidence type="ECO:0000313" key="13">
    <source>
        <dbReference type="Proteomes" id="UP000049472"/>
    </source>
</evidence>
<evidence type="ECO:0000256" key="3">
    <source>
        <dbReference type="ARBA" id="ARBA00023012"/>
    </source>
</evidence>
<feature type="domain" description="OmpR/PhoB-type" evidence="11">
    <location>
        <begin position="132"/>
        <end position="232"/>
    </location>
</feature>
<dbReference type="AlphaFoldDB" id="A0A0M6WFF4"/>
<sequence>MNKLLIIEDDVTIRNALRILLENQGYFIEEAHDGEEGLQKFDSTFDLLIIDIMMPNISGIEVCRKIREKSYVPILFLTAKSLETDKMEALSAGGDDYLVKPFSYVELIARIQALIRRCRVYDNADASDTTASSTIERCGLTLYTKCNNVSYDGRQLALTDKEYQILLLLISHPTKTFSTQNIFESVWNEPYTQFSNNTIMVHIKNLRNKLEAGCGCAHLIKTVWGKGYKFEE</sequence>
<evidence type="ECO:0000256" key="5">
    <source>
        <dbReference type="ARBA" id="ARBA00023125"/>
    </source>
</evidence>
<evidence type="ECO:0000256" key="1">
    <source>
        <dbReference type="ARBA" id="ARBA00018672"/>
    </source>
</evidence>
<evidence type="ECO:0000256" key="6">
    <source>
        <dbReference type="ARBA" id="ARBA00023163"/>
    </source>
</evidence>
<evidence type="ECO:0000256" key="8">
    <source>
        <dbReference type="PROSITE-ProRule" id="PRU00169"/>
    </source>
</evidence>
<evidence type="ECO:0000256" key="7">
    <source>
        <dbReference type="ARBA" id="ARBA00024867"/>
    </source>
</evidence>
<feature type="domain" description="Response regulatory" evidence="10">
    <location>
        <begin position="3"/>
        <end position="115"/>
    </location>
</feature>
<dbReference type="InterPro" id="IPR039420">
    <property type="entry name" value="WalR-like"/>
</dbReference>
<dbReference type="SMART" id="SM00862">
    <property type="entry name" value="Trans_reg_C"/>
    <property type="match status" value="1"/>
</dbReference>
<dbReference type="PANTHER" id="PTHR48111">
    <property type="entry name" value="REGULATOR OF RPOS"/>
    <property type="match status" value="1"/>
</dbReference>
<evidence type="ECO:0000313" key="12">
    <source>
        <dbReference type="EMBL" id="CRL35002.1"/>
    </source>
</evidence>
<dbReference type="SMART" id="SM00448">
    <property type="entry name" value="REC"/>
    <property type="match status" value="1"/>
</dbReference>
<keyword evidence="6" id="KW-0804">Transcription</keyword>
<keyword evidence="3" id="KW-0902">Two-component regulatory system</keyword>
<gene>
    <name evidence="12" type="ORF">T1815_09761</name>
</gene>
<dbReference type="GO" id="GO:0000976">
    <property type="term" value="F:transcription cis-regulatory region binding"/>
    <property type="evidence" value="ECO:0007669"/>
    <property type="project" value="TreeGrafter"/>
</dbReference>
<dbReference type="PANTHER" id="PTHR48111:SF2">
    <property type="entry name" value="RESPONSE REGULATOR SAER"/>
    <property type="match status" value="1"/>
</dbReference>